<evidence type="ECO:0000256" key="1">
    <source>
        <dbReference type="SAM" id="Coils"/>
    </source>
</evidence>
<feature type="coiled-coil region" evidence="1">
    <location>
        <begin position="64"/>
        <end position="91"/>
    </location>
</feature>
<protein>
    <submittedName>
        <fullName evidence="5">Uncharacterized protein</fullName>
    </submittedName>
</protein>
<dbReference type="Pfam" id="PF04784">
    <property type="entry name" value="DUF547"/>
    <property type="match status" value="1"/>
</dbReference>
<dbReference type="OrthoDB" id="418495at2759"/>
<evidence type="ECO:0000256" key="2">
    <source>
        <dbReference type="SAM" id="MobiDB-lite"/>
    </source>
</evidence>
<organism evidence="5 6">
    <name type="scientific">Rhododendron simsii</name>
    <name type="common">Sims's rhododendron</name>
    <dbReference type="NCBI Taxonomy" id="118357"/>
    <lineage>
        <taxon>Eukaryota</taxon>
        <taxon>Viridiplantae</taxon>
        <taxon>Streptophyta</taxon>
        <taxon>Embryophyta</taxon>
        <taxon>Tracheophyta</taxon>
        <taxon>Spermatophyta</taxon>
        <taxon>Magnoliopsida</taxon>
        <taxon>eudicotyledons</taxon>
        <taxon>Gunneridae</taxon>
        <taxon>Pentapetalae</taxon>
        <taxon>asterids</taxon>
        <taxon>Ericales</taxon>
        <taxon>Ericaceae</taxon>
        <taxon>Ericoideae</taxon>
        <taxon>Rhodoreae</taxon>
        <taxon>Rhododendron</taxon>
    </lineage>
</organism>
<feature type="compositionally biased region" description="Polar residues" evidence="2">
    <location>
        <begin position="158"/>
        <end position="168"/>
    </location>
</feature>
<dbReference type="InterPro" id="IPR006869">
    <property type="entry name" value="DUF547"/>
</dbReference>
<evidence type="ECO:0000259" key="3">
    <source>
        <dbReference type="Pfam" id="PF04784"/>
    </source>
</evidence>
<dbReference type="AlphaFoldDB" id="A0A834L2Y0"/>
<reference evidence="5" key="1">
    <citation type="submission" date="2019-11" db="EMBL/GenBank/DDBJ databases">
        <authorList>
            <person name="Liu Y."/>
            <person name="Hou J."/>
            <person name="Li T.-Q."/>
            <person name="Guan C.-H."/>
            <person name="Wu X."/>
            <person name="Wu H.-Z."/>
            <person name="Ling F."/>
            <person name="Zhang R."/>
            <person name="Shi X.-G."/>
            <person name="Ren J.-P."/>
            <person name="Chen E.-F."/>
            <person name="Sun J.-M."/>
        </authorList>
    </citation>
    <scope>NUCLEOTIDE SEQUENCE</scope>
    <source>
        <strain evidence="5">Adult_tree_wgs_1</strain>
        <tissue evidence="5">Leaves</tissue>
    </source>
</reference>
<feature type="domain" description="Ternary complex factor MIP1 leucine-zipper" evidence="4">
    <location>
        <begin position="14"/>
        <end position="95"/>
    </location>
</feature>
<dbReference type="PANTHER" id="PTHR46248">
    <property type="entry name" value="EXPRESSED PROTEIN"/>
    <property type="match status" value="1"/>
</dbReference>
<feature type="region of interest" description="Disordered" evidence="2">
    <location>
        <begin position="158"/>
        <end position="188"/>
    </location>
</feature>
<name>A0A834L2Y0_RHOSS</name>
<accession>A0A834L2Y0</accession>
<keyword evidence="1" id="KW-0175">Coiled coil</keyword>
<feature type="coiled-coil region" evidence="1">
    <location>
        <begin position="11"/>
        <end position="38"/>
    </location>
</feature>
<evidence type="ECO:0000259" key="4">
    <source>
        <dbReference type="Pfam" id="PF14389"/>
    </source>
</evidence>
<evidence type="ECO:0000313" key="6">
    <source>
        <dbReference type="Proteomes" id="UP000626092"/>
    </source>
</evidence>
<comment type="caution">
    <text evidence="5">The sequence shown here is derived from an EMBL/GenBank/DDBJ whole genome shotgun (WGS) entry which is preliminary data.</text>
</comment>
<evidence type="ECO:0000313" key="5">
    <source>
        <dbReference type="EMBL" id="KAF7116014.1"/>
    </source>
</evidence>
<proteinExistence type="predicted"/>
<dbReference type="PANTHER" id="PTHR46248:SF4">
    <property type="entry name" value="OS01G0147800 PROTEIN"/>
    <property type="match status" value="1"/>
</dbReference>
<keyword evidence="6" id="KW-1185">Reference proteome</keyword>
<gene>
    <name evidence="5" type="ORF">RHSIM_RhsimUnG0041900</name>
</gene>
<dbReference type="InterPro" id="IPR025757">
    <property type="entry name" value="MIP1_Leuzipper"/>
</dbReference>
<dbReference type="Pfam" id="PF14389">
    <property type="entry name" value="Lzipper-MIP1"/>
    <property type="match status" value="1"/>
</dbReference>
<dbReference type="Proteomes" id="UP000626092">
    <property type="component" value="Unassembled WGS sequence"/>
</dbReference>
<sequence>MKFEDFLMQTSDSEKQRRVDLEEEVEKLQEDLDEELKLSKILQCALQGPVQSCPCLSKLLPSQVQVLLAELAMVEEEIIWLERKVDKLKLSLYHEKKQTREWQPPKVHRTHRQLKQLSFARSNQMEVSCRRVSLKPQGLEEDIKNTILRERRASFNSSMEHQHLSSMKSNEEIAETSTRTRRSRNHECSNVIKNGMEKPNELSEELMKCLIGIFFKLNQASPGSKGSAIATRHHISCINSKGFMSRTSFNCKAPEFSFDKTSNIDPYGILPDFDGLIRDVGPYKNFFQITRSSLNISQISECIKAMGKLRVLMQKLCNVDPTSLTHKKKLAFWINIYNACIMHAFLRHGLPSTQEKLLVLMNKAATNVGGIVLNALAIEHFILRHPSDSKQGLIDENEMLLRHAYGLGYPEPNVTFALCRGSWSSPALRVYTPDDVVNELGKAKVEYLEASVGITSKKKILVPKLLQWHMKDFADDLESLLEWIYSQLPPCGSLKRLIMECLIGETKSPLAKMVEIQPYDSEFRYLLPL</sequence>
<feature type="domain" description="DUF547" evidence="3">
    <location>
        <begin position="322"/>
        <end position="448"/>
    </location>
</feature>
<dbReference type="EMBL" id="WJXA01000104">
    <property type="protein sequence ID" value="KAF7116014.1"/>
    <property type="molecule type" value="Genomic_DNA"/>
</dbReference>